<dbReference type="EMBL" id="JAELVR010000013">
    <property type="protein sequence ID" value="MBJ6373390.1"/>
    <property type="molecule type" value="Genomic_DNA"/>
</dbReference>
<accession>A0A8J7J440</accession>
<dbReference type="SUPFAM" id="SSF52540">
    <property type="entry name" value="P-loop containing nucleoside triphosphate hydrolases"/>
    <property type="match status" value="1"/>
</dbReference>
<proteinExistence type="predicted"/>
<evidence type="ECO:0000313" key="1">
    <source>
        <dbReference type="EMBL" id="MBJ6373390.1"/>
    </source>
</evidence>
<name>A0A8J7J440_9RHOB</name>
<dbReference type="Proteomes" id="UP000619079">
    <property type="component" value="Unassembled WGS sequence"/>
</dbReference>
<reference evidence="1" key="1">
    <citation type="submission" date="2020-12" db="EMBL/GenBank/DDBJ databases">
        <title>Sedimentitalea sp. nov., isolated from sand in Incheon.</title>
        <authorList>
            <person name="Kim W."/>
        </authorList>
    </citation>
    <scope>NUCLEOTIDE SEQUENCE</scope>
    <source>
        <strain evidence="1">CAU 1593</strain>
    </source>
</reference>
<protein>
    <submittedName>
        <fullName evidence="1">Uncharacterized protein</fullName>
    </submittedName>
</protein>
<dbReference type="RefSeq" id="WP_199026264.1">
    <property type="nucleotide sequence ID" value="NZ_JAELVR010000013.1"/>
</dbReference>
<keyword evidence="2" id="KW-1185">Reference proteome</keyword>
<dbReference type="InterPro" id="IPR027417">
    <property type="entry name" value="P-loop_NTPase"/>
</dbReference>
<dbReference type="AlphaFoldDB" id="A0A8J7J440"/>
<comment type="caution">
    <text evidence="1">The sequence shown here is derived from an EMBL/GenBank/DDBJ whole genome shotgun (WGS) entry which is preliminary data.</text>
</comment>
<gene>
    <name evidence="1" type="ORF">JF290_17820</name>
</gene>
<sequence>MASPIVRRMDRAVYIHAGAHRTGSSSFQLCLSANRARLEAAGFALAYPGRDGVPGGRLRLRLPRPRHGEKRVPAFAAQARAHVAALCPEGEAGLILSEENILGPMRHLYEGRFYPAAGKRCATLRAALGAPAHLLLVVRDYADLVVSAHRKRAEDNPVPPFAELVPAVLGLDRGWPELVAEMRDALAPARLTVVPYARRGESREVLARLVPGLEAAALREPSRAVNLSATDAALLALQARYRQGETLARRDWQRVIAEHAEDRAPRGFAALEAADRARLLARYERDLARLAELPGVTLWGGARLP</sequence>
<organism evidence="1 2">
    <name type="scientific">Sedimentitalea arenosa</name>
    <dbReference type="NCBI Taxonomy" id="2798803"/>
    <lineage>
        <taxon>Bacteria</taxon>
        <taxon>Pseudomonadati</taxon>
        <taxon>Pseudomonadota</taxon>
        <taxon>Alphaproteobacteria</taxon>
        <taxon>Rhodobacterales</taxon>
        <taxon>Paracoccaceae</taxon>
        <taxon>Sedimentitalea</taxon>
    </lineage>
</organism>
<evidence type="ECO:0000313" key="2">
    <source>
        <dbReference type="Proteomes" id="UP000619079"/>
    </source>
</evidence>